<reference evidence="1" key="1">
    <citation type="submission" date="2019-09" db="EMBL/GenBank/DDBJ databases">
        <title>Draft genome information of white flower Hibiscus syriacus.</title>
        <authorList>
            <person name="Kim Y.-M."/>
        </authorList>
    </citation>
    <scope>NUCLEOTIDE SEQUENCE [LARGE SCALE GENOMIC DNA]</scope>
    <source>
        <strain evidence="1">YM2019G1</strain>
    </source>
</reference>
<dbReference type="AlphaFoldDB" id="A0A6A2YVE5"/>
<organism evidence="1 2">
    <name type="scientific">Hibiscus syriacus</name>
    <name type="common">Rose of Sharon</name>
    <dbReference type="NCBI Taxonomy" id="106335"/>
    <lineage>
        <taxon>Eukaryota</taxon>
        <taxon>Viridiplantae</taxon>
        <taxon>Streptophyta</taxon>
        <taxon>Embryophyta</taxon>
        <taxon>Tracheophyta</taxon>
        <taxon>Spermatophyta</taxon>
        <taxon>Magnoliopsida</taxon>
        <taxon>eudicotyledons</taxon>
        <taxon>Gunneridae</taxon>
        <taxon>Pentapetalae</taxon>
        <taxon>rosids</taxon>
        <taxon>malvids</taxon>
        <taxon>Malvales</taxon>
        <taxon>Malvaceae</taxon>
        <taxon>Malvoideae</taxon>
        <taxon>Hibiscus</taxon>
    </lineage>
</organism>
<name>A0A6A2YVE5_HIBSY</name>
<evidence type="ECO:0000313" key="1">
    <source>
        <dbReference type="EMBL" id="KAE8683474.1"/>
    </source>
</evidence>
<sequence length="91" mass="10242">MLLIRRPNGSGKTDEANARVIAKNSADTCHSIASGHCSIYIHLQYPNRRSDPRALHWSLDFGVKDCYGQRTPYELVYGQDRLRPSAPRPSS</sequence>
<accession>A0A6A2YVE5</accession>
<dbReference type="Proteomes" id="UP000436088">
    <property type="component" value="Unassembled WGS sequence"/>
</dbReference>
<keyword evidence="2" id="KW-1185">Reference proteome</keyword>
<evidence type="ECO:0000313" key="2">
    <source>
        <dbReference type="Proteomes" id="UP000436088"/>
    </source>
</evidence>
<protein>
    <submittedName>
        <fullName evidence="1">Uncharacterized protein</fullName>
    </submittedName>
</protein>
<proteinExistence type="predicted"/>
<gene>
    <name evidence="1" type="ORF">F3Y22_tig00111208pilonHSYRG00312</name>
</gene>
<dbReference type="EMBL" id="VEPZ02001269">
    <property type="protein sequence ID" value="KAE8683474.1"/>
    <property type="molecule type" value="Genomic_DNA"/>
</dbReference>
<comment type="caution">
    <text evidence="1">The sequence shown here is derived from an EMBL/GenBank/DDBJ whole genome shotgun (WGS) entry which is preliminary data.</text>
</comment>